<proteinExistence type="inferred from homology"/>
<reference evidence="9" key="1">
    <citation type="journal article" date="2019" name="Int. J. Syst. Evol. Microbiol.">
        <title>The Global Catalogue of Microorganisms (GCM) 10K type strain sequencing project: providing services to taxonomists for standard genome sequencing and annotation.</title>
        <authorList>
            <consortium name="The Broad Institute Genomics Platform"/>
            <consortium name="The Broad Institute Genome Sequencing Center for Infectious Disease"/>
            <person name="Wu L."/>
            <person name="Ma J."/>
        </authorList>
    </citation>
    <scope>NUCLEOTIDE SEQUENCE [LARGE SCALE GENOMIC DNA]</scope>
    <source>
        <strain evidence="9">CCUG 55074</strain>
    </source>
</reference>
<dbReference type="NCBIfam" id="TIGR02783">
    <property type="entry name" value="TrbL_P"/>
    <property type="match status" value="1"/>
</dbReference>
<feature type="region of interest" description="Disordered" evidence="6">
    <location>
        <begin position="320"/>
        <end position="340"/>
    </location>
</feature>
<comment type="similarity">
    <text evidence="2">Belongs to the TrbL/VirB6 family.</text>
</comment>
<feature type="compositionally biased region" description="Low complexity" evidence="6">
    <location>
        <begin position="386"/>
        <end position="396"/>
    </location>
</feature>
<evidence type="ECO:0000256" key="5">
    <source>
        <dbReference type="ARBA" id="ARBA00023136"/>
    </source>
</evidence>
<feature type="transmembrane region" description="Helical" evidence="7">
    <location>
        <begin position="33"/>
        <end position="52"/>
    </location>
</feature>
<organism evidence="8 9">
    <name type="scientific">Phenylobacterium conjunctum</name>
    <dbReference type="NCBI Taxonomy" id="1298959"/>
    <lineage>
        <taxon>Bacteria</taxon>
        <taxon>Pseudomonadati</taxon>
        <taxon>Pseudomonadota</taxon>
        <taxon>Alphaproteobacteria</taxon>
        <taxon>Caulobacterales</taxon>
        <taxon>Caulobacteraceae</taxon>
        <taxon>Phenylobacterium</taxon>
    </lineage>
</organism>
<evidence type="ECO:0000256" key="7">
    <source>
        <dbReference type="SAM" id="Phobius"/>
    </source>
</evidence>
<name>A0ABW3T4Q8_9CAUL</name>
<evidence type="ECO:0000256" key="1">
    <source>
        <dbReference type="ARBA" id="ARBA00004141"/>
    </source>
</evidence>
<gene>
    <name evidence="8" type="primary">trbL</name>
    <name evidence="8" type="ORF">ACFQ27_15690</name>
</gene>
<feature type="transmembrane region" description="Helical" evidence="7">
    <location>
        <begin position="172"/>
        <end position="190"/>
    </location>
</feature>
<sequence length="439" mass="43210">MATADPAALDQFISAFTGQVGSGFGAIAGPVQGVLATLVVISITLSAILWAIDETQNVMAALVRKILLIGFFAWLVTNWHSLTLTVINGFAKLGLQASGGGSIGDFTRAPTKAVEAGLSVVIDLIKYIGDLAQQNAGFGALMHIDMIIVAAVAAIGILLAFIILAIEIAVTIIEFYIVTLIAFVVVPFGVLSQTSFLAEKAIGYVVSVGFKFMALAVIAGVGINIFETYTLSAQPTVAEEAGLLLSAIFLMMLALKVPAIAGAMISGGPQLNTGGALMGAAGVAAGAAGVGLAARAAGGAVGGGWAAGGEKIAAARAASGGLGSGASRPSGGGGGPSGGGMAADFARAPVSTLVAEGRVAGSRLFSTPASNDGETSPPPPPPPPETGSTSSVVSRAQARRGGGLAGTARDGAAAATAGGDGNGPGLSATPTRRDDDPEE</sequence>
<dbReference type="Pfam" id="PF04610">
    <property type="entry name" value="TrbL"/>
    <property type="match status" value="1"/>
</dbReference>
<dbReference type="Proteomes" id="UP001597216">
    <property type="component" value="Unassembled WGS sequence"/>
</dbReference>
<evidence type="ECO:0000313" key="9">
    <source>
        <dbReference type="Proteomes" id="UP001597216"/>
    </source>
</evidence>
<feature type="compositionally biased region" description="Pro residues" evidence="6">
    <location>
        <begin position="376"/>
        <end position="385"/>
    </location>
</feature>
<dbReference type="RefSeq" id="WP_377354260.1">
    <property type="nucleotide sequence ID" value="NZ_JBHTLQ010000041.1"/>
</dbReference>
<comment type="subcellular location">
    <subcellularLocation>
        <location evidence="1">Membrane</location>
        <topology evidence="1">Multi-pass membrane protein</topology>
    </subcellularLocation>
</comment>
<feature type="transmembrane region" description="Helical" evidence="7">
    <location>
        <begin position="146"/>
        <end position="166"/>
    </location>
</feature>
<evidence type="ECO:0000256" key="4">
    <source>
        <dbReference type="ARBA" id="ARBA00022989"/>
    </source>
</evidence>
<keyword evidence="5 7" id="KW-0472">Membrane</keyword>
<feature type="transmembrane region" description="Helical" evidence="7">
    <location>
        <begin position="243"/>
        <end position="265"/>
    </location>
</feature>
<dbReference type="InterPro" id="IPR007688">
    <property type="entry name" value="Conjugal_tfr_TrbL/VirB6"/>
</dbReference>
<evidence type="ECO:0000256" key="3">
    <source>
        <dbReference type="ARBA" id="ARBA00022692"/>
    </source>
</evidence>
<evidence type="ECO:0000256" key="2">
    <source>
        <dbReference type="ARBA" id="ARBA00007802"/>
    </source>
</evidence>
<dbReference type="EMBL" id="JBHTLQ010000041">
    <property type="protein sequence ID" value="MFD1192030.1"/>
    <property type="molecule type" value="Genomic_DNA"/>
</dbReference>
<dbReference type="InterPro" id="IPR014150">
    <property type="entry name" value="Conjugal_tfr_TrbL"/>
</dbReference>
<feature type="transmembrane region" description="Helical" evidence="7">
    <location>
        <begin position="58"/>
        <end position="76"/>
    </location>
</feature>
<evidence type="ECO:0000313" key="8">
    <source>
        <dbReference type="EMBL" id="MFD1192030.1"/>
    </source>
</evidence>
<accession>A0ABW3T4Q8</accession>
<feature type="region of interest" description="Disordered" evidence="6">
    <location>
        <begin position="364"/>
        <end position="439"/>
    </location>
</feature>
<keyword evidence="3 7" id="KW-0812">Transmembrane</keyword>
<comment type="caution">
    <text evidence="8">The sequence shown here is derived from an EMBL/GenBank/DDBJ whole genome shotgun (WGS) entry which is preliminary data.</text>
</comment>
<keyword evidence="4 7" id="KW-1133">Transmembrane helix</keyword>
<feature type="transmembrane region" description="Helical" evidence="7">
    <location>
        <begin position="202"/>
        <end position="223"/>
    </location>
</feature>
<protein>
    <submittedName>
        <fullName evidence="8">P-type conjugative transfer protein TrbL</fullName>
    </submittedName>
</protein>
<feature type="compositionally biased region" description="Low complexity" evidence="6">
    <location>
        <begin position="406"/>
        <end position="417"/>
    </location>
</feature>
<keyword evidence="9" id="KW-1185">Reference proteome</keyword>
<evidence type="ECO:0000256" key="6">
    <source>
        <dbReference type="SAM" id="MobiDB-lite"/>
    </source>
</evidence>